<protein>
    <submittedName>
        <fullName evidence="1">Uncharacterized protein</fullName>
    </submittedName>
</protein>
<evidence type="ECO:0000313" key="2">
    <source>
        <dbReference type="Proteomes" id="UP000003875"/>
    </source>
</evidence>
<dbReference type="EMBL" id="ABXX02000006">
    <property type="protein sequence ID" value="EEG70046.1"/>
    <property type="molecule type" value="Genomic_DNA"/>
</dbReference>
<reference evidence="1 2" key="1">
    <citation type="submission" date="2009-02" db="EMBL/GenBank/DDBJ databases">
        <title>Draft genome sequence of Bifidobacterium pseudocatenulatum (DSM 20438).</title>
        <authorList>
            <person name="Sudarsanam P."/>
            <person name="Ley R."/>
            <person name="Guruge J."/>
            <person name="Turnbaugh P.J."/>
            <person name="Mahowald M."/>
            <person name="Liep D."/>
            <person name="Gordon J."/>
        </authorList>
    </citation>
    <scope>NUCLEOTIDE SEQUENCE [LARGE SCALE GENOMIC DNA]</scope>
    <source>
        <strain evidence="1 2">DSM 20438</strain>
    </source>
</reference>
<dbReference type="Proteomes" id="UP000003875">
    <property type="component" value="Unassembled WGS sequence"/>
</dbReference>
<name>C0BV72_BIFPS</name>
<reference evidence="1 2" key="2">
    <citation type="submission" date="2009-02" db="EMBL/GenBank/DDBJ databases">
        <authorList>
            <person name="Fulton L."/>
            <person name="Clifton S."/>
            <person name="Fulton B."/>
            <person name="Xu J."/>
            <person name="Minx P."/>
            <person name="Pepin K.H."/>
            <person name="Johnson M."/>
            <person name="Bhonagiri V."/>
            <person name="Nash W.E."/>
            <person name="Mardis E.R."/>
            <person name="Wilson R.K."/>
        </authorList>
    </citation>
    <scope>NUCLEOTIDE SEQUENCE [LARGE SCALE GENOMIC DNA]</scope>
    <source>
        <strain evidence="1 2">DSM 20438</strain>
    </source>
</reference>
<evidence type="ECO:0000313" key="1">
    <source>
        <dbReference type="EMBL" id="EEG70046.1"/>
    </source>
</evidence>
<sequence length="41" mass="4765">MLHYVTIIFHISTDFRGLVAQRNSNPLRYRHGHSTTPSGQR</sequence>
<organism evidence="1 2">
    <name type="scientific">Bifidobacterium pseudocatenulatum DSM 20438 = JCM 1200 = LMG 10505</name>
    <dbReference type="NCBI Taxonomy" id="547043"/>
    <lineage>
        <taxon>Bacteria</taxon>
        <taxon>Bacillati</taxon>
        <taxon>Actinomycetota</taxon>
        <taxon>Actinomycetes</taxon>
        <taxon>Bifidobacteriales</taxon>
        <taxon>Bifidobacteriaceae</taxon>
        <taxon>Bifidobacterium</taxon>
    </lineage>
</organism>
<proteinExistence type="predicted"/>
<comment type="caution">
    <text evidence="1">The sequence shown here is derived from an EMBL/GenBank/DDBJ whole genome shotgun (WGS) entry which is preliminary data.</text>
</comment>
<gene>
    <name evidence="1" type="ORF">BIFPSEUDO_04315</name>
</gene>
<accession>C0BV72</accession>
<dbReference type="AlphaFoldDB" id="C0BV72"/>